<reference evidence="2" key="1">
    <citation type="submission" date="2016-11" db="EMBL/GenBank/DDBJ databases">
        <authorList>
            <person name="Varghese N."/>
            <person name="Submissions S."/>
        </authorList>
    </citation>
    <scope>NUCLEOTIDE SEQUENCE [LARGE SCALE GENOMIC DNA]</scope>
    <source>
        <strain evidence="2">DSM 100572</strain>
    </source>
</reference>
<proteinExistence type="predicted"/>
<name>A0A1M5V5X8_9FLAO</name>
<evidence type="ECO:0008006" key="3">
    <source>
        <dbReference type="Google" id="ProtNLM"/>
    </source>
</evidence>
<evidence type="ECO:0000313" key="2">
    <source>
        <dbReference type="Proteomes" id="UP000184109"/>
    </source>
</evidence>
<dbReference type="EMBL" id="FQXQ01000003">
    <property type="protein sequence ID" value="SHH70538.1"/>
    <property type="molecule type" value="Genomic_DNA"/>
</dbReference>
<evidence type="ECO:0000313" key="1">
    <source>
        <dbReference type="EMBL" id="SHH70538.1"/>
    </source>
</evidence>
<organism evidence="1 2">
    <name type="scientific">Wenyingzhuangia marina</name>
    <dbReference type="NCBI Taxonomy" id="1195760"/>
    <lineage>
        <taxon>Bacteria</taxon>
        <taxon>Pseudomonadati</taxon>
        <taxon>Bacteroidota</taxon>
        <taxon>Flavobacteriia</taxon>
        <taxon>Flavobacteriales</taxon>
        <taxon>Flavobacteriaceae</taxon>
        <taxon>Wenyingzhuangia</taxon>
    </lineage>
</organism>
<accession>A0A1M5V5X8</accession>
<sequence>MNNKSFLMALLGLSFTTFTACKKESIEEVDLFEMYSRPITTESSPYISEVLSYRPGPGQYTNKNLGNLESSESIIGDKTGLVSLGAWGGSIIFTFDHTIPNMKNENDFIIYGNAFSGFSEPGIVQVSFDENGNGIADDTWYEIAGSAHKNNNTLLNYETTYTNPNNDTEDVPWVDNFNNNGVIKAGTINKYPLFIEEQETVTYSGTRIFPTINSGGLVSIEPLEWGYADNFNSDYQANGNGNVFDIDWAVDQNLNSVSLRGIDFIKVYTGAQESLGFLGEFSTEIKGAEDLSLRETEE</sequence>
<keyword evidence="2" id="KW-1185">Reference proteome</keyword>
<dbReference type="RefSeq" id="WP_073120179.1">
    <property type="nucleotide sequence ID" value="NZ_BMEN01000003.1"/>
</dbReference>
<gene>
    <name evidence="1" type="ORF">SAMN05444281_1530</name>
</gene>
<dbReference type="STRING" id="1195760.SAMN05444281_1530"/>
<protein>
    <recommendedName>
        <fullName evidence="3">PKD domain-containing protein</fullName>
    </recommendedName>
</protein>
<dbReference type="PROSITE" id="PS51257">
    <property type="entry name" value="PROKAR_LIPOPROTEIN"/>
    <property type="match status" value="1"/>
</dbReference>
<dbReference type="AlphaFoldDB" id="A0A1M5V5X8"/>
<dbReference type="Proteomes" id="UP000184109">
    <property type="component" value="Unassembled WGS sequence"/>
</dbReference>
<dbReference type="OrthoDB" id="975810at2"/>